<dbReference type="RefSeq" id="WP_301703311.1">
    <property type="nucleotide sequence ID" value="NZ_JAUJYW010000018.1"/>
</dbReference>
<accession>A0ABT8Q260</accession>
<dbReference type="EMBL" id="JAUJYW010000018">
    <property type="protein sequence ID" value="MDN8602272.1"/>
    <property type="molecule type" value="Genomic_DNA"/>
</dbReference>
<dbReference type="Proteomes" id="UP001174867">
    <property type="component" value="Unassembled WGS sequence"/>
</dbReference>
<organism evidence="1 2">
    <name type="scientific">Citrobacter enshiensis</name>
    <dbReference type="NCBI Taxonomy" id="2971264"/>
    <lineage>
        <taxon>Bacteria</taxon>
        <taxon>Pseudomonadati</taxon>
        <taxon>Pseudomonadota</taxon>
        <taxon>Gammaproteobacteria</taxon>
        <taxon>Enterobacterales</taxon>
        <taxon>Enterobacteriaceae</taxon>
        <taxon>Citrobacter</taxon>
    </lineage>
</organism>
<reference evidence="1 2" key="1">
    <citation type="submission" date="2023-07" db="EMBL/GenBank/DDBJ databases">
        <title>Citrobacter selenititolerans sp. nov., isolated from seleniferous soil.</title>
        <authorList>
            <person name="Zhang S."/>
            <person name="Li K."/>
            <person name="Peng J."/>
            <person name="Wang H."/>
            <person name="Sun J."/>
            <person name="Guo Y."/>
        </authorList>
    </citation>
    <scope>NUCLEOTIDE SEQUENCE [LARGE SCALE GENOMIC DNA]</scope>
    <source>
        <strain evidence="1 2">S2-9</strain>
    </source>
</reference>
<evidence type="ECO:0000313" key="1">
    <source>
        <dbReference type="EMBL" id="MDN8602272.1"/>
    </source>
</evidence>
<proteinExistence type="predicted"/>
<gene>
    <name evidence="1" type="ORF">Q0A17_23120</name>
</gene>
<comment type="caution">
    <text evidence="1">The sequence shown here is derived from an EMBL/GenBank/DDBJ whole genome shotgun (WGS) entry which is preliminary data.</text>
</comment>
<protein>
    <submittedName>
        <fullName evidence="1">Uncharacterized protein</fullName>
    </submittedName>
</protein>
<sequence length="60" mass="7116">MDRELSAISSLNRNIKFWFEQCGLTKEKVISCIDNWYDFAYSPSEQEQAKRIAKEKIINE</sequence>
<evidence type="ECO:0000313" key="2">
    <source>
        <dbReference type="Proteomes" id="UP001174867"/>
    </source>
</evidence>
<keyword evidence="2" id="KW-1185">Reference proteome</keyword>
<name>A0ABT8Q260_9ENTR</name>